<proteinExistence type="predicted"/>
<evidence type="ECO:0000313" key="2">
    <source>
        <dbReference type="EMBL" id="KYN02628.1"/>
    </source>
</evidence>
<feature type="signal peptide" evidence="1">
    <location>
        <begin position="1"/>
        <end position="22"/>
    </location>
</feature>
<evidence type="ECO:0000313" key="3">
    <source>
        <dbReference type="Proteomes" id="UP000078542"/>
    </source>
</evidence>
<accession>A0A195CPG7</accession>
<dbReference type="EMBL" id="KQ977444">
    <property type="protein sequence ID" value="KYN02628.1"/>
    <property type="molecule type" value="Genomic_DNA"/>
</dbReference>
<gene>
    <name evidence="2" type="ORF">ALC62_06427</name>
</gene>
<keyword evidence="1" id="KW-0732">Signal</keyword>
<evidence type="ECO:0008006" key="4">
    <source>
        <dbReference type="Google" id="ProtNLM"/>
    </source>
</evidence>
<dbReference type="Proteomes" id="UP000078542">
    <property type="component" value="Unassembled WGS sequence"/>
</dbReference>
<dbReference type="AlphaFoldDB" id="A0A195CPG7"/>
<keyword evidence="3" id="KW-1185">Reference proteome</keyword>
<name>A0A195CPG7_9HYME</name>
<dbReference type="STRING" id="456900.A0A195CPG7"/>
<protein>
    <recommendedName>
        <fullName evidence="4">Secreted protein</fullName>
    </recommendedName>
</protein>
<evidence type="ECO:0000256" key="1">
    <source>
        <dbReference type="SAM" id="SignalP"/>
    </source>
</evidence>
<reference evidence="2 3" key="1">
    <citation type="submission" date="2016-03" db="EMBL/GenBank/DDBJ databases">
        <title>Cyphomyrmex costatus WGS genome.</title>
        <authorList>
            <person name="Nygaard S."/>
            <person name="Hu H."/>
            <person name="Boomsma J."/>
            <person name="Zhang G."/>
        </authorList>
    </citation>
    <scope>NUCLEOTIDE SEQUENCE [LARGE SCALE GENOMIC DNA]</scope>
    <source>
        <strain evidence="2">MS0001</strain>
        <tissue evidence="2">Whole body</tissue>
    </source>
</reference>
<organism evidence="2 3">
    <name type="scientific">Cyphomyrmex costatus</name>
    <dbReference type="NCBI Taxonomy" id="456900"/>
    <lineage>
        <taxon>Eukaryota</taxon>
        <taxon>Metazoa</taxon>
        <taxon>Ecdysozoa</taxon>
        <taxon>Arthropoda</taxon>
        <taxon>Hexapoda</taxon>
        <taxon>Insecta</taxon>
        <taxon>Pterygota</taxon>
        <taxon>Neoptera</taxon>
        <taxon>Endopterygota</taxon>
        <taxon>Hymenoptera</taxon>
        <taxon>Apocrita</taxon>
        <taxon>Aculeata</taxon>
        <taxon>Formicoidea</taxon>
        <taxon>Formicidae</taxon>
        <taxon>Myrmicinae</taxon>
        <taxon>Cyphomyrmex</taxon>
    </lineage>
</organism>
<sequence>MSRHGHHRVRLVLSMTLSNAEAISHMAYGMLYRTYTLCHGVPRIAVRLYVHQWSQVAHIAPSCARCTGDCTVEEGEAEERRRGKSAASRETRSLTFHVAFER</sequence>
<feature type="chain" id="PRO_5008270071" description="Secreted protein" evidence="1">
    <location>
        <begin position="23"/>
        <end position="102"/>
    </location>
</feature>